<reference evidence="2" key="1">
    <citation type="submission" date="2023-08" db="EMBL/GenBank/DDBJ databases">
        <authorList>
            <person name="Chen Y."/>
            <person name="Shah S."/>
            <person name="Dougan E. K."/>
            <person name="Thang M."/>
            <person name="Chan C."/>
        </authorList>
    </citation>
    <scope>NUCLEOTIDE SEQUENCE</scope>
</reference>
<comment type="caution">
    <text evidence="2">The sequence shown here is derived from an EMBL/GenBank/DDBJ whole genome shotgun (WGS) entry which is preliminary data.</text>
</comment>
<accession>A0AA36JND6</accession>
<evidence type="ECO:0000313" key="2">
    <source>
        <dbReference type="EMBL" id="CAJ1408809.1"/>
    </source>
</evidence>
<dbReference type="EMBL" id="CAUJNA010003734">
    <property type="protein sequence ID" value="CAJ1408809.1"/>
    <property type="molecule type" value="Genomic_DNA"/>
</dbReference>
<evidence type="ECO:0000256" key="1">
    <source>
        <dbReference type="SAM" id="MobiDB-lite"/>
    </source>
</evidence>
<sequence>MGRRWAGAGEHGGAILSHSEQAPVIRLLGDEKVRRDPKAWEEPGIVLLRTQLAQNPGSMSLVADASTVNGKTSREETAEDPSKDGGSSEELEADALLRDLEGLGVLPPKRLLGRPIVIWTARVKLA</sequence>
<feature type="compositionally biased region" description="Basic and acidic residues" evidence="1">
    <location>
        <begin position="72"/>
        <end position="83"/>
    </location>
</feature>
<name>A0AA36JND6_9DINO</name>
<organism evidence="2 3">
    <name type="scientific">Effrenium voratum</name>
    <dbReference type="NCBI Taxonomy" id="2562239"/>
    <lineage>
        <taxon>Eukaryota</taxon>
        <taxon>Sar</taxon>
        <taxon>Alveolata</taxon>
        <taxon>Dinophyceae</taxon>
        <taxon>Suessiales</taxon>
        <taxon>Symbiodiniaceae</taxon>
        <taxon>Effrenium</taxon>
    </lineage>
</organism>
<dbReference type="AlphaFoldDB" id="A0AA36JND6"/>
<proteinExistence type="predicted"/>
<feature type="region of interest" description="Disordered" evidence="1">
    <location>
        <begin position="64"/>
        <end position="93"/>
    </location>
</feature>
<gene>
    <name evidence="2" type="ORF">EVOR1521_LOCUS30061</name>
</gene>
<dbReference type="Proteomes" id="UP001178507">
    <property type="component" value="Unassembled WGS sequence"/>
</dbReference>
<protein>
    <submittedName>
        <fullName evidence="2">Uncharacterized protein</fullName>
    </submittedName>
</protein>
<evidence type="ECO:0000313" key="3">
    <source>
        <dbReference type="Proteomes" id="UP001178507"/>
    </source>
</evidence>
<keyword evidence="3" id="KW-1185">Reference proteome</keyword>